<gene>
    <name evidence="2" type="ORF">HYC85_020406</name>
</gene>
<reference evidence="2 3" key="2">
    <citation type="submission" date="2020-07" db="EMBL/GenBank/DDBJ databases">
        <title>Genome assembly of wild tea tree DASZ reveals pedigree and selection history of tea varieties.</title>
        <authorList>
            <person name="Zhang W."/>
        </authorList>
    </citation>
    <scope>NUCLEOTIDE SEQUENCE [LARGE SCALE GENOMIC DNA]</scope>
    <source>
        <strain evidence="3">cv. G240</strain>
        <tissue evidence="2">Leaf</tissue>
    </source>
</reference>
<name>A0A7J7GTH7_CAMSI</name>
<dbReference type="PANTHER" id="PTHR13316">
    <property type="entry name" value="ZINC FINGER, CCHC DOMAIN CONTAINING 8"/>
    <property type="match status" value="1"/>
</dbReference>
<feature type="compositionally biased region" description="Basic residues" evidence="1">
    <location>
        <begin position="306"/>
        <end position="315"/>
    </location>
</feature>
<dbReference type="GO" id="GO:0003723">
    <property type="term" value="F:RNA binding"/>
    <property type="evidence" value="ECO:0007669"/>
    <property type="project" value="TreeGrafter"/>
</dbReference>
<feature type="region of interest" description="Disordered" evidence="1">
    <location>
        <begin position="304"/>
        <end position="330"/>
    </location>
</feature>
<dbReference type="EMBL" id="JACBKZ010000009">
    <property type="protein sequence ID" value="KAF5942764.1"/>
    <property type="molecule type" value="Genomic_DNA"/>
</dbReference>
<comment type="caution">
    <text evidence="2">The sequence shown here is derived from an EMBL/GenBank/DDBJ whole genome shotgun (WGS) entry which is preliminary data.</text>
</comment>
<sequence length="370" mass="41080">MLFLQQQLHCGGMKRGEGAFPRFKNRKGTKSSLLWQPNLPNAQSSKLVGVVSIFYFFEGHCLAMDFVLHSLTRVHFLQTNFLSDLCLATIEVFFHLYMETEDLIDLPPSSNSGYKSENDNLHNSECEPSDADSHPINCELKEDKLNEEISRTSEVDVGNGDSQLFMSADIDRDLIGCSSILQASIKLNETISVAEDVKCFSSGIQSENGCVTGQDGSPISNRKRDEKTVNGSLRSYYSSGRNGTLSIALLLMIPMKSWNLVKRQSFCSGMGLKEVDASWFFNCGSYNHSLKECPKPRDNVAVNNARKQHKSRRNKNAGSRNPTRYYQNSAGGKYDGLSPGVLDAETRKLLGLGGNAMVHTLKKVCTVCKF</sequence>
<keyword evidence="3" id="KW-1185">Reference proteome</keyword>
<protein>
    <recommendedName>
        <fullName evidence="4">CCHC-type domain-containing protein</fullName>
    </recommendedName>
</protein>
<proteinExistence type="predicted"/>
<feature type="compositionally biased region" description="Basic and acidic residues" evidence="1">
    <location>
        <begin position="116"/>
        <end position="125"/>
    </location>
</feature>
<reference evidence="3" key="1">
    <citation type="journal article" date="2020" name="Nat. Commun.">
        <title>Genome assembly of wild tea tree DASZ reveals pedigree and selection history of tea varieties.</title>
        <authorList>
            <person name="Zhang W."/>
            <person name="Zhang Y."/>
            <person name="Qiu H."/>
            <person name="Guo Y."/>
            <person name="Wan H."/>
            <person name="Zhang X."/>
            <person name="Scossa F."/>
            <person name="Alseekh S."/>
            <person name="Zhang Q."/>
            <person name="Wang P."/>
            <person name="Xu L."/>
            <person name="Schmidt M.H."/>
            <person name="Jia X."/>
            <person name="Li D."/>
            <person name="Zhu A."/>
            <person name="Guo F."/>
            <person name="Chen W."/>
            <person name="Ni D."/>
            <person name="Usadel B."/>
            <person name="Fernie A.R."/>
            <person name="Wen W."/>
        </authorList>
    </citation>
    <scope>NUCLEOTIDE SEQUENCE [LARGE SCALE GENOMIC DNA]</scope>
    <source>
        <strain evidence="3">cv. G240</strain>
    </source>
</reference>
<accession>A0A7J7GTH7</accession>
<evidence type="ECO:0000256" key="1">
    <source>
        <dbReference type="SAM" id="MobiDB-lite"/>
    </source>
</evidence>
<dbReference type="GO" id="GO:0071013">
    <property type="term" value="C:catalytic step 2 spliceosome"/>
    <property type="evidence" value="ECO:0007669"/>
    <property type="project" value="TreeGrafter"/>
</dbReference>
<dbReference type="Proteomes" id="UP000593564">
    <property type="component" value="Unassembled WGS sequence"/>
</dbReference>
<evidence type="ECO:0000313" key="3">
    <source>
        <dbReference type="Proteomes" id="UP000593564"/>
    </source>
</evidence>
<evidence type="ECO:0000313" key="2">
    <source>
        <dbReference type="EMBL" id="KAF5942764.1"/>
    </source>
</evidence>
<dbReference type="PANTHER" id="PTHR13316:SF0">
    <property type="entry name" value="ZINC FINGER CCHC DOMAIN-CONTAINING PROTEIN 8"/>
    <property type="match status" value="1"/>
</dbReference>
<feature type="compositionally biased region" description="Polar residues" evidence="1">
    <location>
        <begin position="316"/>
        <end position="330"/>
    </location>
</feature>
<dbReference type="InterPro" id="IPR052115">
    <property type="entry name" value="NEXT_complex_subunit_ZCCHC8"/>
</dbReference>
<evidence type="ECO:0008006" key="4">
    <source>
        <dbReference type="Google" id="ProtNLM"/>
    </source>
</evidence>
<dbReference type="AlphaFoldDB" id="A0A7J7GTH7"/>
<feature type="region of interest" description="Disordered" evidence="1">
    <location>
        <begin position="114"/>
        <end position="133"/>
    </location>
</feature>
<organism evidence="2 3">
    <name type="scientific">Camellia sinensis</name>
    <name type="common">Tea plant</name>
    <name type="synonym">Thea sinensis</name>
    <dbReference type="NCBI Taxonomy" id="4442"/>
    <lineage>
        <taxon>Eukaryota</taxon>
        <taxon>Viridiplantae</taxon>
        <taxon>Streptophyta</taxon>
        <taxon>Embryophyta</taxon>
        <taxon>Tracheophyta</taxon>
        <taxon>Spermatophyta</taxon>
        <taxon>Magnoliopsida</taxon>
        <taxon>eudicotyledons</taxon>
        <taxon>Gunneridae</taxon>
        <taxon>Pentapetalae</taxon>
        <taxon>asterids</taxon>
        <taxon>Ericales</taxon>
        <taxon>Theaceae</taxon>
        <taxon>Camellia</taxon>
    </lineage>
</organism>